<evidence type="ECO:0000256" key="10">
    <source>
        <dbReference type="ARBA" id="ARBA00022801"/>
    </source>
</evidence>
<feature type="binding site" evidence="12">
    <location>
        <position position="28"/>
    </location>
    <ligand>
        <name>a divalent metal cation</name>
        <dbReference type="ChEBI" id="CHEBI:60240"/>
    </ligand>
</feature>
<evidence type="ECO:0000256" key="6">
    <source>
        <dbReference type="ARBA" id="ARBA00022490"/>
    </source>
</evidence>
<comment type="similarity">
    <text evidence="5 13">Belongs to the RNase HII family.</text>
</comment>
<comment type="cofactor">
    <cofactor evidence="2">
        <name>Mg(2+)</name>
        <dbReference type="ChEBI" id="CHEBI:18420"/>
    </cofactor>
</comment>
<reference evidence="15 16" key="1">
    <citation type="submission" date="2018-06" db="EMBL/GenBank/DDBJ databases">
        <title>Draft Genome Sequence of a Novel Marine Bacterium Related to the Verrucomicrobia.</title>
        <authorList>
            <person name="Vosseberg J."/>
            <person name="Martijn J."/>
            <person name="Ettema T.J.G."/>
        </authorList>
    </citation>
    <scope>NUCLEOTIDE SEQUENCE [LARGE SCALE GENOMIC DNA]</scope>
    <source>
        <strain evidence="15">TARA_B100001123</strain>
    </source>
</reference>
<dbReference type="InterPro" id="IPR036397">
    <property type="entry name" value="RNaseH_sf"/>
</dbReference>
<dbReference type="EC" id="3.1.26.4" evidence="13"/>
<dbReference type="GO" id="GO:0004523">
    <property type="term" value="F:RNA-DNA hybrid ribonuclease activity"/>
    <property type="evidence" value="ECO:0007669"/>
    <property type="project" value="UniProtKB-UniRule"/>
</dbReference>
<comment type="function">
    <text evidence="3 13">Endonuclease that specifically degrades the RNA of RNA-DNA hybrids.</text>
</comment>
<gene>
    <name evidence="15" type="primary">rnhB</name>
    <name evidence="15" type="ORF">DF168_00516</name>
</gene>
<comment type="cofactor">
    <cofactor evidence="12">
        <name>Mn(2+)</name>
        <dbReference type="ChEBI" id="CHEBI:29035"/>
    </cofactor>
    <cofactor evidence="12">
        <name>Mg(2+)</name>
        <dbReference type="ChEBI" id="CHEBI:18420"/>
    </cofactor>
    <text evidence="12">Manganese or magnesium. Binds 1 divalent metal ion per monomer in the absence of substrate. May bind a second metal ion after substrate binding.</text>
</comment>
<dbReference type="GO" id="GO:0032299">
    <property type="term" value="C:ribonuclease H2 complex"/>
    <property type="evidence" value="ECO:0007669"/>
    <property type="project" value="TreeGrafter"/>
</dbReference>
<sequence>MRGYMKRSLIEFDLDAVSGCSGIAGVDEAGRGALAGPVVASAVCLSENFYAYRHSLPEISEVNDSKKLSDRQRKRVFKGLWKLRDSGSIEIEIGVATVSEIEKMNILGATRMAMRRALYRLAKVFPEGVDPAASREKEFLFRRGCDDSATTPDSPMIRRTHKILVDGNPLSPFPYKHTAVVKGDGKSLAIAMASVVAKVVRDRIMCGLDSLHPYYGFSNNKGYGTNFHCAAIRDKGPSRHHRRLFLRRLLEPESERNQLEFYHS</sequence>
<evidence type="ECO:0000256" key="11">
    <source>
        <dbReference type="ARBA" id="ARBA00023211"/>
    </source>
</evidence>
<evidence type="ECO:0000313" key="16">
    <source>
        <dbReference type="Proteomes" id="UP000247465"/>
    </source>
</evidence>
<dbReference type="KEGG" id="mtar:DF168_00516"/>
<keyword evidence="8 12" id="KW-0479">Metal-binding</keyword>
<dbReference type="GO" id="GO:0003723">
    <property type="term" value="F:RNA binding"/>
    <property type="evidence" value="ECO:0007669"/>
    <property type="project" value="UniProtKB-UniRule"/>
</dbReference>
<dbReference type="NCBIfam" id="NF000595">
    <property type="entry name" value="PRK00015.1-3"/>
    <property type="match status" value="1"/>
</dbReference>
<dbReference type="Gene3D" id="3.30.420.10">
    <property type="entry name" value="Ribonuclease H-like superfamily/Ribonuclease H"/>
    <property type="match status" value="1"/>
</dbReference>
<dbReference type="PROSITE" id="PS51975">
    <property type="entry name" value="RNASE_H_2"/>
    <property type="match status" value="1"/>
</dbReference>
<evidence type="ECO:0000256" key="4">
    <source>
        <dbReference type="ARBA" id="ARBA00004496"/>
    </source>
</evidence>
<feature type="domain" description="RNase H type-2" evidence="14">
    <location>
        <begin position="21"/>
        <end position="262"/>
    </location>
</feature>
<evidence type="ECO:0000256" key="1">
    <source>
        <dbReference type="ARBA" id="ARBA00000077"/>
    </source>
</evidence>
<dbReference type="GO" id="GO:0043137">
    <property type="term" value="P:DNA replication, removal of RNA primer"/>
    <property type="evidence" value="ECO:0007669"/>
    <property type="project" value="TreeGrafter"/>
</dbReference>
<dbReference type="AlphaFoldDB" id="A0A2Z4ABS1"/>
<dbReference type="EMBL" id="CP029803">
    <property type="protein sequence ID" value="AWT59331.1"/>
    <property type="molecule type" value="Genomic_DNA"/>
</dbReference>
<dbReference type="PANTHER" id="PTHR10954">
    <property type="entry name" value="RIBONUCLEASE H2 SUBUNIT A"/>
    <property type="match status" value="1"/>
</dbReference>
<evidence type="ECO:0000256" key="9">
    <source>
        <dbReference type="ARBA" id="ARBA00022759"/>
    </source>
</evidence>
<proteinExistence type="inferred from homology"/>
<accession>A0A2Z4ABS1</accession>
<comment type="catalytic activity">
    <reaction evidence="1 12 13">
        <text>Endonucleolytic cleavage to 5'-phosphomonoester.</text>
        <dbReference type="EC" id="3.1.26.4"/>
    </reaction>
</comment>
<keyword evidence="10 12" id="KW-0378">Hydrolase</keyword>
<dbReference type="CDD" id="cd07182">
    <property type="entry name" value="RNase_HII_bacteria_HII_like"/>
    <property type="match status" value="1"/>
</dbReference>
<dbReference type="InterPro" id="IPR024567">
    <property type="entry name" value="RNase_HII/HIII_dom"/>
</dbReference>
<evidence type="ECO:0000256" key="3">
    <source>
        <dbReference type="ARBA" id="ARBA00004065"/>
    </source>
</evidence>
<keyword evidence="7 12" id="KW-0540">Nuclease</keyword>
<comment type="subcellular location">
    <subcellularLocation>
        <location evidence="4">Cytoplasm</location>
    </subcellularLocation>
</comment>
<evidence type="ECO:0000259" key="14">
    <source>
        <dbReference type="PROSITE" id="PS51975"/>
    </source>
</evidence>
<keyword evidence="11" id="KW-0464">Manganese</keyword>
<dbReference type="InterPro" id="IPR001352">
    <property type="entry name" value="RNase_HII/HIII"/>
</dbReference>
<evidence type="ECO:0000256" key="5">
    <source>
        <dbReference type="ARBA" id="ARBA00007383"/>
    </source>
</evidence>
<evidence type="ECO:0000256" key="8">
    <source>
        <dbReference type="ARBA" id="ARBA00022723"/>
    </source>
</evidence>
<keyword evidence="6" id="KW-0963">Cytoplasm</keyword>
<keyword evidence="9 12" id="KW-0255">Endonuclease</keyword>
<dbReference type="GO" id="GO:0006298">
    <property type="term" value="P:mismatch repair"/>
    <property type="evidence" value="ECO:0007669"/>
    <property type="project" value="TreeGrafter"/>
</dbReference>
<dbReference type="InterPro" id="IPR012337">
    <property type="entry name" value="RNaseH-like_sf"/>
</dbReference>
<feature type="binding site" evidence="12">
    <location>
        <position position="166"/>
    </location>
    <ligand>
        <name>a divalent metal cation</name>
        <dbReference type="ChEBI" id="CHEBI:60240"/>
    </ligand>
</feature>
<dbReference type="Proteomes" id="UP000247465">
    <property type="component" value="Chromosome"/>
</dbReference>
<dbReference type="InterPro" id="IPR022898">
    <property type="entry name" value="RNase_HII"/>
</dbReference>
<name>A0A2Z4ABS1_9BACT</name>
<feature type="binding site" evidence="12">
    <location>
        <position position="27"/>
    </location>
    <ligand>
        <name>a divalent metal cation</name>
        <dbReference type="ChEBI" id="CHEBI:60240"/>
    </ligand>
</feature>
<evidence type="ECO:0000256" key="13">
    <source>
        <dbReference type="RuleBase" id="RU003515"/>
    </source>
</evidence>
<evidence type="ECO:0000256" key="7">
    <source>
        <dbReference type="ARBA" id="ARBA00022722"/>
    </source>
</evidence>
<dbReference type="PANTHER" id="PTHR10954:SF18">
    <property type="entry name" value="RIBONUCLEASE HII"/>
    <property type="match status" value="1"/>
</dbReference>
<dbReference type="Pfam" id="PF01351">
    <property type="entry name" value="RNase_HII"/>
    <property type="match status" value="1"/>
</dbReference>
<dbReference type="GO" id="GO:0005737">
    <property type="term" value="C:cytoplasm"/>
    <property type="evidence" value="ECO:0007669"/>
    <property type="project" value="UniProtKB-SubCell"/>
</dbReference>
<dbReference type="GO" id="GO:0046872">
    <property type="term" value="F:metal ion binding"/>
    <property type="evidence" value="ECO:0007669"/>
    <property type="project" value="UniProtKB-KW"/>
</dbReference>
<evidence type="ECO:0000313" key="15">
    <source>
        <dbReference type="EMBL" id="AWT59331.1"/>
    </source>
</evidence>
<organism evidence="15 16">
    <name type="scientific">Candidatus Moanibacter tarae</name>
    <dbReference type="NCBI Taxonomy" id="2200854"/>
    <lineage>
        <taxon>Bacteria</taxon>
        <taxon>Pseudomonadati</taxon>
        <taxon>Verrucomicrobiota</taxon>
        <taxon>Opitutia</taxon>
        <taxon>Puniceicoccales</taxon>
        <taxon>Puniceicoccales incertae sedis</taxon>
        <taxon>Candidatus Moanibacter</taxon>
    </lineage>
</organism>
<evidence type="ECO:0000256" key="2">
    <source>
        <dbReference type="ARBA" id="ARBA00001946"/>
    </source>
</evidence>
<dbReference type="SUPFAM" id="SSF53098">
    <property type="entry name" value="Ribonuclease H-like"/>
    <property type="match status" value="1"/>
</dbReference>
<evidence type="ECO:0000256" key="12">
    <source>
        <dbReference type="PROSITE-ProRule" id="PRU01319"/>
    </source>
</evidence>
<protein>
    <recommendedName>
        <fullName evidence="13">Ribonuclease</fullName>
        <ecNumber evidence="13">3.1.26.4</ecNumber>
    </recommendedName>
</protein>